<gene>
    <name evidence="2" type="ORF">F7231_02490</name>
</gene>
<evidence type="ECO:0000313" key="2">
    <source>
        <dbReference type="EMBL" id="NID09027.1"/>
    </source>
</evidence>
<proteinExistence type="predicted"/>
<accession>A0ABX0QB12</accession>
<name>A0ABX0QB12_9BACT</name>
<feature type="transmembrane region" description="Helical" evidence="1">
    <location>
        <begin position="192"/>
        <end position="211"/>
    </location>
</feature>
<evidence type="ECO:0000256" key="1">
    <source>
        <dbReference type="SAM" id="Phobius"/>
    </source>
</evidence>
<feature type="transmembrane region" description="Helical" evidence="1">
    <location>
        <begin position="12"/>
        <end position="31"/>
    </location>
</feature>
<keyword evidence="1" id="KW-1133">Transmembrane helix</keyword>
<evidence type="ECO:0008006" key="4">
    <source>
        <dbReference type="Google" id="ProtNLM"/>
    </source>
</evidence>
<feature type="transmembrane region" description="Helical" evidence="1">
    <location>
        <begin position="135"/>
        <end position="159"/>
    </location>
</feature>
<feature type="transmembrane region" description="Helical" evidence="1">
    <location>
        <begin position="238"/>
        <end position="256"/>
    </location>
</feature>
<dbReference type="Proteomes" id="UP000606008">
    <property type="component" value="Unassembled WGS sequence"/>
</dbReference>
<feature type="transmembrane region" description="Helical" evidence="1">
    <location>
        <begin position="92"/>
        <end position="110"/>
    </location>
</feature>
<dbReference type="RefSeq" id="WP_166690786.1">
    <property type="nucleotide sequence ID" value="NZ_WAEL01000001.1"/>
</dbReference>
<comment type="caution">
    <text evidence="2">The sequence shown here is derived from an EMBL/GenBank/DDBJ whole genome shotgun (WGS) entry which is preliminary data.</text>
</comment>
<organism evidence="2 3">
    <name type="scientific">Fibrivirga algicola</name>
    <dbReference type="NCBI Taxonomy" id="2950420"/>
    <lineage>
        <taxon>Bacteria</taxon>
        <taxon>Pseudomonadati</taxon>
        <taxon>Bacteroidota</taxon>
        <taxon>Cytophagia</taxon>
        <taxon>Cytophagales</taxon>
        <taxon>Spirosomataceae</taxon>
        <taxon>Fibrivirga</taxon>
    </lineage>
</organism>
<keyword evidence="3" id="KW-1185">Reference proteome</keyword>
<sequence length="380" mass="42885">MLSSPTYARTTWFFKCCECALAAIAVLNILMMGLELLPRAIMVQYESYLEYLLLGIVGVAVLGSIAYSWLWHRRERAGNPESGMRHAWLQGIIRYWLALSIATYGFAKILKTQFQSPDFRLDTPLGEVNGFGLTWYYFGYSYTLSVIIGLIQVGGSVLLLYRRTTLLGVLVLLPVMINIVLINLFYQISLGAFFNSVMFTLGLIFLLLLNVPKLKAAFWDLVEHLPPVTLGQNWVKHALRALPIALAFVFIAQFVYTDKSDTLLKGTWRVDQLTRNGKTISASAWLTDTTAWNRVYFAGMQGCAFSPNPYRYNASESLRGTYEFDSLKNNLQIVKYVPMGSDATPDDTLRLTISERTKKLVQLSGMIDGDTVVMKLARLR</sequence>
<protein>
    <recommendedName>
        <fullName evidence="4">DoxX family protein</fullName>
    </recommendedName>
</protein>
<keyword evidence="1" id="KW-0812">Transmembrane</keyword>
<keyword evidence="1" id="KW-0472">Membrane</keyword>
<reference evidence="2" key="1">
    <citation type="submission" date="2024-05" db="EMBL/GenBank/DDBJ databases">
        <authorList>
            <person name="Jung D.-H."/>
        </authorList>
    </citation>
    <scope>NUCLEOTIDE SEQUENCE</scope>
    <source>
        <strain evidence="2">JA-25</strain>
    </source>
</reference>
<dbReference type="EMBL" id="WAEL01000001">
    <property type="protein sequence ID" value="NID09027.1"/>
    <property type="molecule type" value="Genomic_DNA"/>
</dbReference>
<feature type="transmembrane region" description="Helical" evidence="1">
    <location>
        <begin position="166"/>
        <end position="186"/>
    </location>
</feature>
<feature type="transmembrane region" description="Helical" evidence="1">
    <location>
        <begin position="51"/>
        <end position="71"/>
    </location>
</feature>
<evidence type="ECO:0000313" key="3">
    <source>
        <dbReference type="Proteomes" id="UP000606008"/>
    </source>
</evidence>